<keyword evidence="6" id="KW-0742">SOS response</keyword>
<dbReference type="AlphaFoldDB" id="A0A073IU02"/>
<dbReference type="InterPro" id="IPR042174">
    <property type="entry name" value="RecF_2"/>
</dbReference>
<dbReference type="GeneID" id="90982655"/>
<organism evidence="8 9">
    <name type="scientific">Synergistes jonesii</name>
    <dbReference type="NCBI Taxonomy" id="2754"/>
    <lineage>
        <taxon>Bacteria</taxon>
        <taxon>Thermotogati</taxon>
        <taxon>Synergistota</taxon>
        <taxon>Synergistia</taxon>
        <taxon>Synergistales</taxon>
        <taxon>Synergistaceae</taxon>
        <taxon>Synergistes</taxon>
    </lineage>
</organism>
<protein>
    <recommendedName>
        <fullName evidence="6">DNA replication and repair protein RecF</fullName>
    </recommendedName>
</protein>
<dbReference type="EMBL" id="JMKI01000005">
    <property type="protein sequence ID" value="KEJ93269.1"/>
    <property type="molecule type" value="Genomic_DNA"/>
</dbReference>
<comment type="subcellular location">
    <subcellularLocation>
        <location evidence="6">Cytoplasm</location>
    </subcellularLocation>
</comment>
<keyword evidence="6" id="KW-0227">DNA damage</keyword>
<dbReference type="RefSeq" id="WP_051682547.1">
    <property type="nucleotide sequence ID" value="NZ_JMKI01000005.1"/>
</dbReference>
<evidence type="ECO:0000313" key="8">
    <source>
        <dbReference type="EMBL" id="KEJ93269.1"/>
    </source>
</evidence>
<evidence type="ECO:0000256" key="6">
    <source>
        <dbReference type="HAMAP-Rule" id="MF_00365"/>
    </source>
</evidence>
<sequence>MGFVRVRFNNFKNIEPREMRWFPGLNLLTGGNGAGKTNILEGISIISGWGTLGRGEKNSSIPTWESGSSEAQLTGEIDSEEIIKVKVAKRFFIKVDDKTVTASDLRWKIPLLSFLSDDMSIIEGSSASRRRLVDMLLALIVPSYAFRLSEYRRGVRQKALFLKKGLPSMVVDRALLPLAAWLWRMREEGVGLLSQELEKLSELTPARIELSLKRGGAGLCADCEEDYSRSLFCYREREAALKFPIVGPHRDDVAITADGRQASSALSRGLRRRTAIALMLAASDGVKRKTGKSPVLLLDEVTAELDGEGRKILFDSLLSRDSQLFAATAEPFRLEIPCVVHKVEGGRIVESRQNK</sequence>
<dbReference type="GO" id="GO:0005737">
    <property type="term" value="C:cytoplasm"/>
    <property type="evidence" value="ECO:0007669"/>
    <property type="project" value="UniProtKB-SubCell"/>
</dbReference>
<dbReference type="InterPro" id="IPR003395">
    <property type="entry name" value="RecF/RecN/SMC_N"/>
</dbReference>
<keyword evidence="6" id="KW-0234">DNA repair</keyword>
<dbReference type="NCBIfam" id="TIGR00611">
    <property type="entry name" value="recf"/>
    <property type="match status" value="1"/>
</dbReference>
<dbReference type="Proteomes" id="UP000027665">
    <property type="component" value="Unassembled WGS sequence"/>
</dbReference>
<proteinExistence type="inferred from homology"/>
<evidence type="ECO:0000259" key="7">
    <source>
        <dbReference type="Pfam" id="PF02463"/>
    </source>
</evidence>
<dbReference type="InterPro" id="IPR001238">
    <property type="entry name" value="DNA-binding_RecF"/>
</dbReference>
<dbReference type="PANTHER" id="PTHR32182:SF0">
    <property type="entry name" value="DNA REPLICATION AND REPAIR PROTEIN RECF"/>
    <property type="match status" value="1"/>
</dbReference>
<reference evidence="8 9" key="1">
    <citation type="submission" date="2014-04" db="EMBL/GenBank/DDBJ databases">
        <title>Draft Genome Sequence of Synergistes jonesii.</title>
        <authorList>
            <person name="Coil D.A."/>
            <person name="Eisen J.A."/>
            <person name="Holland-Moritz H.E."/>
        </authorList>
    </citation>
    <scope>NUCLEOTIDE SEQUENCE [LARGE SCALE GENOMIC DNA]</scope>
    <source>
        <strain evidence="8 9">78-1</strain>
    </source>
</reference>
<keyword evidence="4 6" id="KW-0067">ATP-binding</keyword>
<evidence type="ECO:0000256" key="5">
    <source>
        <dbReference type="ARBA" id="ARBA00023125"/>
    </source>
</evidence>
<dbReference type="HAMAP" id="MF_00365">
    <property type="entry name" value="RecF"/>
    <property type="match status" value="1"/>
</dbReference>
<evidence type="ECO:0000256" key="4">
    <source>
        <dbReference type="ARBA" id="ARBA00022840"/>
    </source>
</evidence>
<evidence type="ECO:0000256" key="2">
    <source>
        <dbReference type="ARBA" id="ARBA00022705"/>
    </source>
</evidence>
<gene>
    <name evidence="6" type="primary">recF</name>
    <name evidence="8" type="ORF">EH55_10415</name>
</gene>
<dbReference type="InterPro" id="IPR027417">
    <property type="entry name" value="P-loop_NTPase"/>
</dbReference>
<keyword evidence="9" id="KW-1185">Reference proteome</keyword>
<dbReference type="SUPFAM" id="SSF52540">
    <property type="entry name" value="P-loop containing nucleoside triphosphate hydrolases"/>
    <property type="match status" value="1"/>
</dbReference>
<dbReference type="OrthoDB" id="9803889at2"/>
<evidence type="ECO:0000313" key="9">
    <source>
        <dbReference type="Proteomes" id="UP000027665"/>
    </source>
</evidence>
<dbReference type="Pfam" id="PF02463">
    <property type="entry name" value="SMC_N"/>
    <property type="match status" value="1"/>
</dbReference>
<dbReference type="GO" id="GO:0000731">
    <property type="term" value="P:DNA synthesis involved in DNA repair"/>
    <property type="evidence" value="ECO:0007669"/>
    <property type="project" value="TreeGrafter"/>
</dbReference>
<accession>A0A073IU02</accession>
<comment type="function">
    <text evidence="6">The RecF protein is involved in DNA metabolism; it is required for DNA replication and normal SOS inducibility. RecF binds preferentially to single-stranded, linear DNA. It also seems to bind ATP.</text>
</comment>
<comment type="similarity">
    <text evidence="6">Belongs to the RecF family.</text>
</comment>
<feature type="domain" description="RecF/RecN/SMC N-terminal" evidence="7">
    <location>
        <begin position="5"/>
        <end position="328"/>
    </location>
</feature>
<keyword evidence="3 6" id="KW-0547">Nucleotide-binding</keyword>
<dbReference type="eggNOG" id="COG1195">
    <property type="taxonomic scope" value="Bacteria"/>
</dbReference>
<feature type="binding site" evidence="6">
    <location>
        <begin position="30"/>
        <end position="37"/>
    </location>
    <ligand>
        <name>ATP</name>
        <dbReference type="ChEBI" id="CHEBI:30616"/>
    </ligand>
</feature>
<dbReference type="GO" id="GO:0005524">
    <property type="term" value="F:ATP binding"/>
    <property type="evidence" value="ECO:0007669"/>
    <property type="project" value="UniProtKB-UniRule"/>
</dbReference>
<dbReference type="GO" id="GO:0006260">
    <property type="term" value="P:DNA replication"/>
    <property type="evidence" value="ECO:0007669"/>
    <property type="project" value="UniProtKB-UniRule"/>
</dbReference>
<dbReference type="GO" id="GO:0009432">
    <property type="term" value="P:SOS response"/>
    <property type="evidence" value="ECO:0007669"/>
    <property type="project" value="UniProtKB-UniRule"/>
</dbReference>
<dbReference type="PANTHER" id="PTHR32182">
    <property type="entry name" value="DNA REPLICATION AND REPAIR PROTEIN RECF"/>
    <property type="match status" value="1"/>
</dbReference>
<evidence type="ECO:0000256" key="3">
    <source>
        <dbReference type="ARBA" id="ARBA00022741"/>
    </source>
</evidence>
<dbReference type="STRING" id="2754.EH55_10415"/>
<dbReference type="GO" id="GO:0006302">
    <property type="term" value="P:double-strand break repair"/>
    <property type="evidence" value="ECO:0007669"/>
    <property type="project" value="TreeGrafter"/>
</dbReference>
<keyword evidence="1 6" id="KW-0963">Cytoplasm</keyword>
<evidence type="ECO:0000256" key="1">
    <source>
        <dbReference type="ARBA" id="ARBA00022490"/>
    </source>
</evidence>
<keyword evidence="5 6" id="KW-0238">DNA-binding</keyword>
<comment type="caution">
    <text evidence="8">The sequence shown here is derived from an EMBL/GenBank/DDBJ whole genome shotgun (WGS) entry which is preliminary data.</text>
</comment>
<name>A0A073IU02_9BACT</name>
<dbReference type="Gene3D" id="1.20.1050.90">
    <property type="entry name" value="RecF/RecN/SMC, N-terminal domain"/>
    <property type="match status" value="1"/>
</dbReference>
<dbReference type="Gene3D" id="3.40.50.300">
    <property type="entry name" value="P-loop containing nucleotide triphosphate hydrolases"/>
    <property type="match status" value="1"/>
</dbReference>
<keyword evidence="2 6" id="KW-0235">DNA replication</keyword>
<dbReference type="GO" id="GO:0003697">
    <property type="term" value="F:single-stranded DNA binding"/>
    <property type="evidence" value="ECO:0007669"/>
    <property type="project" value="UniProtKB-UniRule"/>
</dbReference>